<sequence length="478" mass="50207">MLSCELIRGGSALTVDEPGGRSEDGGPSEGLLDKLSRSFKRRIPILRWLPSYNRKDAVGDLVAGITVGLTVIPQSLAYSSIAGLPPQAILQYGLYGSFLGSIIYIVIGSCKDSPVGPTAIVSLLTFQTVGGRGPHHAILLCFLSGCIELLMGILGLGFLIDFVSGPVSSGFTSAVALVILTSQVKDILGIPASGSTFLEMWNGVFHTIEKTRLWDTILGIICILTLLLMRTLSSVRVGPEDVEKRTVTQKLVNKILWLVATSRNAILVPSPTSIGHIPAGLPDVQPPPFSISSGDNSTVGFLEMVSDFGSGLVVLPLLALLEDIAICKAFSSGKTVDATQEMIAIGICNIANSFVQGFPISGSLSRSAVSNGSGVRTPLGGLYTDALQRTSWTRGRREENGDSKAGQQDTVAGGYISQCYTGGHIPAGLPDVQPPPFSISSGDNSTVGFLEMVSDFGSGLVVLPLLALLEDIAICKAF</sequence>
<dbReference type="GO" id="GO:0016020">
    <property type="term" value="C:membrane"/>
    <property type="evidence" value="ECO:0007669"/>
    <property type="project" value="UniProtKB-SubCell"/>
</dbReference>
<dbReference type="InterPro" id="IPR001902">
    <property type="entry name" value="SLC26A/SulP_fam"/>
</dbReference>
<dbReference type="InterPro" id="IPR011547">
    <property type="entry name" value="SLC26A/SulP_dom"/>
</dbReference>
<organism evidence="7 8">
    <name type="scientific">Ladona fulva</name>
    <name type="common">Scarce chaser dragonfly</name>
    <name type="synonym">Libellula fulva</name>
    <dbReference type="NCBI Taxonomy" id="123851"/>
    <lineage>
        <taxon>Eukaryota</taxon>
        <taxon>Metazoa</taxon>
        <taxon>Ecdysozoa</taxon>
        <taxon>Arthropoda</taxon>
        <taxon>Hexapoda</taxon>
        <taxon>Insecta</taxon>
        <taxon>Pterygota</taxon>
        <taxon>Palaeoptera</taxon>
        <taxon>Odonata</taxon>
        <taxon>Epiprocta</taxon>
        <taxon>Anisoptera</taxon>
        <taxon>Libelluloidea</taxon>
        <taxon>Libellulidae</taxon>
        <taxon>Ladona</taxon>
    </lineage>
</organism>
<gene>
    <name evidence="7" type="ORF">J437_LFUL005961</name>
</gene>
<keyword evidence="2 5" id="KW-0812">Transmembrane</keyword>
<feature type="transmembrane region" description="Helical" evidence="5">
    <location>
        <begin position="137"/>
        <end position="160"/>
    </location>
</feature>
<proteinExistence type="predicted"/>
<evidence type="ECO:0000256" key="3">
    <source>
        <dbReference type="ARBA" id="ARBA00022989"/>
    </source>
</evidence>
<feature type="transmembrane region" description="Helical" evidence="5">
    <location>
        <begin position="89"/>
        <end position="107"/>
    </location>
</feature>
<name>A0A8K0K073_LADFU</name>
<dbReference type="Pfam" id="PF00916">
    <property type="entry name" value="Sulfate_transp"/>
    <property type="match status" value="1"/>
</dbReference>
<evidence type="ECO:0000259" key="6">
    <source>
        <dbReference type="Pfam" id="PF00916"/>
    </source>
</evidence>
<dbReference type="GO" id="GO:0055085">
    <property type="term" value="P:transmembrane transport"/>
    <property type="evidence" value="ECO:0007669"/>
    <property type="project" value="InterPro"/>
</dbReference>
<dbReference type="Proteomes" id="UP000792457">
    <property type="component" value="Unassembled WGS sequence"/>
</dbReference>
<reference evidence="7" key="2">
    <citation type="submission" date="2017-10" db="EMBL/GenBank/DDBJ databases">
        <title>Ladona fulva Genome sequencing and assembly.</title>
        <authorList>
            <person name="Murali S."/>
            <person name="Richards S."/>
            <person name="Bandaranaike D."/>
            <person name="Bellair M."/>
            <person name="Blankenburg K."/>
            <person name="Chao H."/>
            <person name="Dinh H."/>
            <person name="Doddapaneni H."/>
            <person name="Dugan-Rocha S."/>
            <person name="Elkadiri S."/>
            <person name="Gnanaolivu R."/>
            <person name="Hernandez B."/>
            <person name="Skinner E."/>
            <person name="Javaid M."/>
            <person name="Lee S."/>
            <person name="Li M."/>
            <person name="Ming W."/>
            <person name="Munidasa M."/>
            <person name="Muniz J."/>
            <person name="Nguyen L."/>
            <person name="Hughes D."/>
            <person name="Osuji N."/>
            <person name="Pu L.-L."/>
            <person name="Puazo M."/>
            <person name="Qu C."/>
            <person name="Quiroz J."/>
            <person name="Raj R."/>
            <person name="Weissenberger G."/>
            <person name="Xin Y."/>
            <person name="Zou X."/>
            <person name="Han Y."/>
            <person name="Worley K."/>
            <person name="Muzny D."/>
            <person name="Gibbs R."/>
        </authorList>
    </citation>
    <scope>NUCLEOTIDE SEQUENCE</scope>
    <source>
        <strain evidence="7">Sampled in the wild</strain>
    </source>
</reference>
<dbReference type="PANTHER" id="PTHR11814">
    <property type="entry name" value="SULFATE TRANSPORTER"/>
    <property type="match status" value="1"/>
</dbReference>
<dbReference type="OrthoDB" id="288203at2759"/>
<evidence type="ECO:0000256" key="2">
    <source>
        <dbReference type="ARBA" id="ARBA00022692"/>
    </source>
</evidence>
<keyword evidence="4 5" id="KW-0472">Membrane</keyword>
<evidence type="ECO:0000256" key="4">
    <source>
        <dbReference type="ARBA" id="ARBA00023136"/>
    </source>
</evidence>
<evidence type="ECO:0000313" key="8">
    <source>
        <dbReference type="Proteomes" id="UP000792457"/>
    </source>
</evidence>
<keyword evidence="3 5" id="KW-1133">Transmembrane helix</keyword>
<comment type="subcellular location">
    <subcellularLocation>
        <location evidence="1">Membrane</location>
        <topology evidence="1">Multi-pass membrane protein</topology>
    </subcellularLocation>
</comment>
<comment type="caution">
    <text evidence="7">The sequence shown here is derived from an EMBL/GenBank/DDBJ whole genome shotgun (WGS) entry which is preliminary data.</text>
</comment>
<dbReference type="EMBL" id="KZ308259">
    <property type="protein sequence ID" value="KAG8225925.1"/>
    <property type="molecule type" value="Genomic_DNA"/>
</dbReference>
<dbReference type="AlphaFoldDB" id="A0A8K0K073"/>
<feature type="transmembrane region" description="Helical" evidence="5">
    <location>
        <begin position="57"/>
        <end position="77"/>
    </location>
</feature>
<evidence type="ECO:0000256" key="1">
    <source>
        <dbReference type="ARBA" id="ARBA00004141"/>
    </source>
</evidence>
<protein>
    <recommendedName>
        <fullName evidence="6">SLC26A/SulP transporter domain-containing protein</fullName>
    </recommendedName>
</protein>
<reference evidence="7" key="1">
    <citation type="submission" date="2013-04" db="EMBL/GenBank/DDBJ databases">
        <authorList>
            <person name="Qu J."/>
            <person name="Murali S.C."/>
            <person name="Bandaranaike D."/>
            <person name="Bellair M."/>
            <person name="Blankenburg K."/>
            <person name="Chao H."/>
            <person name="Dinh H."/>
            <person name="Doddapaneni H."/>
            <person name="Downs B."/>
            <person name="Dugan-Rocha S."/>
            <person name="Elkadiri S."/>
            <person name="Gnanaolivu R.D."/>
            <person name="Hernandez B."/>
            <person name="Javaid M."/>
            <person name="Jayaseelan J.C."/>
            <person name="Lee S."/>
            <person name="Li M."/>
            <person name="Ming W."/>
            <person name="Munidasa M."/>
            <person name="Muniz J."/>
            <person name="Nguyen L."/>
            <person name="Ongeri F."/>
            <person name="Osuji N."/>
            <person name="Pu L.-L."/>
            <person name="Puazo M."/>
            <person name="Qu C."/>
            <person name="Quiroz J."/>
            <person name="Raj R."/>
            <person name="Weissenberger G."/>
            <person name="Xin Y."/>
            <person name="Zou X."/>
            <person name="Han Y."/>
            <person name="Richards S."/>
            <person name="Worley K."/>
            <person name="Muzny D."/>
            <person name="Gibbs R."/>
        </authorList>
    </citation>
    <scope>NUCLEOTIDE SEQUENCE</scope>
    <source>
        <strain evidence="7">Sampled in the wild</strain>
    </source>
</reference>
<keyword evidence="8" id="KW-1185">Reference proteome</keyword>
<evidence type="ECO:0000313" key="7">
    <source>
        <dbReference type="EMBL" id="KAG8225925.1"/>
    </source>
</evidence>
<evidence type="ECO:0000256" key="5">
    <source>
        <dbReference type="SAM" id="Phobius"/>
    </source>
</evidence>
<feature type="domain" description="SLC26A/SulP transporter" evidence="6">
    <location>
        <begin position="59"/>
        <end position="383"/>
    </location>
</feature>
<accession>A0A8K0K073</accession>